<organism evidence="1 2">
    <name type="scientific">Actinocorallia longicatena</name>
    <dbReference type="NCBI Taxonomy" id="111803"/>
    <lineage>
        <taxon>Bacteria</taxon>
        <taxon>Bacillati</taxon>
        <taxon>Actinomycetota</taxon>
        <taxon>Actinomycetes</taxon>
        <taxon>Streptosporangiales</taxon>
        <taxon>Thermomonosporaceae</taxon>
        <taxon>Actinocorallia</taxon>
    </lineage>
</organism>
<accession>A0ABP6QJI7</accession>
<proteinExistence type="predicted"/>
<sequence length="199" mass="21821">MRGMSARGGTATGAGEGHGVNRRLLRVGVRLHPDKGTFRVHDLGADPSGLQAPPPPGQHLVSVGYDQMWIGSLQDDVEITLLLEEWDAEPPSTPGPWDEEAFTELYLRGAIAVGTATGEPVLHGVRLAAGVGRYHVAIRARHRTEIARLYDDLLDRFRDTFSAEFQAALRELQGIEHYLVQLWPAQPTGPQRIVPDLPI</sequence>
<dbReference type="Proteomes" id="UP001501237">
    <property type="component" value="Unassembled WGS sequence"/>
</dbReference>
<keyword evidence="2" id="KW-1185">Reference proteome</keyword>
<dbReference type="EMBL" id="BAAAUV010000029">
    <property type="protein sequence ID" value="GAA3235727.1"/>
    <property type="molecule type" value="Genomic_DNA"/>
</dbReference>
<evidence type="ECO:0000313" key="1">
    <source>
        <dbReference type="EMBL" id="GAA3235727.1"/>
    </source>
</evidence>
<comment type="caution">
    <text evidence="1">The sequence shown here is derived from an EMBL/GenBank/DDBJ whole genome shotgun (WGS) entry which is preliminary data.</text>
</comment>
<name>A0ABP6QJI7_9ACTN</name>
<protein>
    <submittedName>
        <fullName evidence="1">Uncharacterized protein</fullName>
    </submittedName>
</protein>
<reference evidence="2" key="1">
    <citation type="journal article" date="2019" name="Int. J. Syst. Evol. Microbiol.">
        <title>The Global Catalogue of Microorganisms (GCM) 10K type strain sequencing project: providing services to taxonomists for standard genome sequencing and annotation.</title>
        <authorList>
            <consortium name="The Broad Institute Genomics Platform"/>
            <consortium name="The Broad Institute Genome Sequencing Center for Infectious Disease"/>
            <person name="Wu L."/>
            <person name="Ma J."/>
        </authorList>
    </citation>
    <scope>NUCLEOTIDE SEQUENCE [LARGE SCALE GENOMIC DNA]</scope>
    <source>
        <strain evidence="2">JCM 9377</strain>
    </source>
</reference>
<gene>
    <name evidence="1" type="ORF">GCM10010468_69620</name>
</gene>
<evidence type="ECO:0000313" key="2">
    <source>
        <dbReference type="Proteomes" id="UP001501237"/>
    </source>
</evidence>